<dbReference type="GO" id="GO:0005730">
    <property type="term" value="C:nucleolus"/>
    <property type="evidence" value="ECO:0007669"/>
    <property type="project" value="UniProtKB-SubCell"/>
</dbReference>
<dbReference type="FunFam" id="3.40.1190.20:FF:000072">
    <property type="entry name" value="AT09463p"/>
    <property type="match status" value="1"/>
</dbReference>
<dbReference type="GO" id="GO:0006364">
    <property type="term" value="P:rRNA processing"/>
    <property type="evidence" value="ECO:0007669"/>
    <property type="project" value="InterPro"/>
</dbReference>
<evidence type="ECO:0000256" key="4">
    <source>
        <dbReference type="ARBA" id="ARBA00023242"/>
    </source>
</evidence>
<dbReference type="Pfam" id="PF00294">
    <property type="entry name" value="PfkB"/>
    <property type="match status" value="1"/>
</dbReference>
<dbReference type="InterPro" id="IPR007109">
    <property type="entry name" value="Brix"/>
</dbReference>
<accession>A0A2G7FRY1</accession>
<feature type="domain" description="Brix" evidence="6">
    <location>
        <begin position="382"/>
        <end position="614"/>
    </location>
</feature>
<dbReference type="PANTHER" id="PTHR13634">
    <property type="entry name" value="RIBOSOME BIOGENESIS PROTEIN BRIX"/>
    <property type="match status" value="1"/>
</dbReference>
<dbReference type="GO" id="GO:0004454">
    <property type="term" value="F:ketohexokinase activity"/>
    <property type="evidence" value="ECO:0007669"/>
    <property type="project" value="InterPro"/>
</dbReference>
<dbReference type="InterPro" id="IPR034093">
    <property type="entry name" value="KHK"/>
</dbReference>
<evidence type="ECO:0000256" key="5">
    <source>
        <dbReference type="SAM" id="MobiDB-lite"/>
    </source>
</evidence>
<evidence type="ECO:0000313" key="8">
    <source>
        <dbReference type="Proteomes" id="UP000231358"/>
    </source>
</evidence>
<dbReference type="GO" id="GO:0006000">
    <property type="term" value="P:fructose metabolic process"/>
    <property type="evidence" value="ECO:0007669"/>
    <property type="project" value="InterPro"/>
</dbReference>
<comment type="caution">
    <text evidence="7">The sequence shown here is derived from an EMBL/GenBank/DDBJ whole genome shotgun (WGS) entry which is preliminary data.</text>
</comment>
<dbReference type="PROSITE" id="PS50833">
    <property type="entry name" value="BRIX"/>
    <property type="match status" value="1"/>
</dbReference>
<evidence type="ECO:0000259" key="6">
    <source>
        <dbReference type="PROSITE" id="PS50833"/>
    </source>
</evidence>
<evidence type="ECO:0000256" key="3">
    <source>
        <dbReference type="ARBA" id="ARBA00022517"/>
    </source>
</evidence>
<dbReference type="PANTHER" id="PTHR13634:SF0">
    <property type="entry name" value="RIBOSOME BIOGENESIS PROTEIN BRX1 HOMOLOG"/>
    <property type="match status" value="1"/>
</dbReference>
<feature type="compositionally biased region" description="Acidic residues" evidence="5">
    <location>
        <begin position="353"/>
        <end position="367"/>
    </location>
</feature>
<keyword evidence="4" id="KW-0539">Nucleus</keyword>
<evidence type="ECO:0000256" key="2">
    <source>
        <dbReference type="ARBA" id="ARBA00006369"/>
    </source>
</evidence>
<dbReference type="Proteomes" id="UP000231358">
    <property type="component" value="Unassembled WGS sequence"/>
</dbReference>
<feature type="region of interest" description="Disordered" evidence="5">
    <location>
        <begin position="353"/>
        <end position="373"/>
    </location>
</feature>
<evidence type="ECO:0000313" key="7">
    <source>
        <dbReference type="EMBL" id="PIG83374.1"/>
    </source>
</evidence>
<dbReference type="CDD" id="cd01939">
    <property type="entry name" value="Ketohexokinase"/>
    <property type="match status" value="1"/>
</dbReference>
<dbReference type="InterPro" id="IPR011611">
    <property type="entry name" value="PfkB_dom"/>
</dbReference>
<comment type="subcellular location">
    <subcellularLocation>
        <location evidence="1">Nucleus</location>
        <location evidence="1">Nucleolus</location>
    </subcellularLocation>
</comment>
<name>A0A2G7FRY1_9EURO</name>
<dbReference type="Gene3D" id="3.40.1190.20">
    <property type="match status" value="1"/>
</dbReference>
<dbReference type="STRING" id="656916.A0A2G7FRY1"/>
<sequence length="993" mass="112621">MSLVAIGACYVDTILTTPHYPGEDEKLRATNISRRRGGNCPNTLEVLQQLTGHGPSQTGVSLNLIAVLPAKSSIASQQIQSAFEPRVQLTHCIYREQYAEPASSYIIKSQSAGSRTIVNYNELPEMTVEEFKRIADDLGSKATWFHFEGRIPDVTLACIQYLRQQFPSLIISVEVEKPGREGLQELAMEADVVFYSKSWAQGNGYTSAKECLQKQSRLTRKAQFLFCTWGEEGAVALETRSGDVIHSPAYTAPNFKVVDTIGAGDTFIADKLRHKDLEGGELQKNILPATFLEAFRCADQQLRFSLYQSISQFTMAAVYKSVSKKQAKQLAREQEQDDSDAEMADMADLLADADDTSDSEEEEEDDLESAKKQLAAGYMPKTRVLMLTSRGVTSRHRHLLADLAGLLPHTHKESKLDTKKKTAGYNLLLNDLADLHSCNVIFFLEARKRGQDLYLWLARPPNGPTLKFHVNNLHTMGELNAGFSGNCLKGGRGVVVFDRSFDEQGPVMSQPGNEYRGLVREMLRGVFSVPKRGVKGMKPFIDRIIGVFGVDGKIWIRVYEIRESEAGGKKKSEDGEEAVKPVPKGKDGLPEISLVEVGPRFVLTPIVILEGSFGGPVIYENKEYVSPNQVRHDIRISKAARHAKRRDMQTDRFAKRTNLGLGEGQRKPGPLDNKQLSNKLQIFTDIAEREFGPLNEIIQIVTQNASQPAHSIRKPPMTNPLFKQIVQVGRVAQKWETIYPVKKWKVDYENRRSLTIDERFRLRRAIYRLWLYHRAFHTRTHDRFSRKLPHVVTERAQLLHNWSTQELADIEDVRLIIGDVVQNHICPSNGTIQRKFRKRFPESHHQLAFNIHLNYPAPSPLGSSGLFDNPNSVDQYYHTVHPAQFTESPAKYRSRFRNDFFHDPGAEGWGDEIPHYYVVQDMMKLDPGQVLWLREHAPLKEQVECYVHSLGDWFRENGETFGDTLEWVMKERGDDIEEFRAAISDREVGIVWD</sequence>
<comment type="similarity">
    <text evidence="2">Belongs to the BRX1 family.</text>
</comment>
<dbReference type="GO" id="GO:0000027">
    <property type="term" value="P:ribosomal large subunit assembly"/>
    <property type="evidence" value="ECO:0007669"/>
    <property type="project" value="TreeGrafter"/>
</dbReference>
<keyword evidence="3" id="KW-0690">Ribosome biogenesis</keyword>
<dbReference type="InterPro" id="IPR026532">
    <property type="entry name" value="BRX1"/>
</dbReference>
<protein>
    <submittedName>
        <fullName evidence="7">Ribosome biogenesis protein BRX1</fullName>
    </submittedName>
</protein>
<dbReference type="AlphaFoldDB" id="A0A2G7FRY1"/>
<dbReference type="InterPro" id="IPR029056">
    <property type="entry name" value="Ribokinase-like"/>
</dbReference>
<keyword evidence="8" id="KW-1185">Reference proteome</keyword>
<dbReference type="GO" id="GO:0019843">
    <property type="term" value="F:rRNA binding"/>
    <property type="evidence" value="ECO:0007669"/>
    <property type="project" value="InterPro"/>
</dbReference>
<proteinExistence type="inferred from homology"/>
<dbReference type="SMART" id="SM00879">
    <property type="entry name" value="Brix"/>
    <property type="match status" value="1"/>
</dbReference>
<organism evidence="7 8">
    <name type="scientific">Aspergillus arachidicola</name>
    <dbReference type="NCBI Taxonomy" id="656916"/>
    <lineage>
        <taxon>Eukaryota</taxon>
        <taxon>Fungi</taxon>
        <taxon>Dikarya</taxon>
        <taxon>Ascomycota</taxon>
        <taxon>Pezizomycotina</taxon>
        <taxon>Eurotiomycetes</taxon>
        <taxon>Eurotiomycetidae</taxon>
        <taxon>Eurotiales</taxon>
        <taxon>Aspergillaceae</taxon>
        <taxon>Aspergillus</taxon>
        <taxon>Aspergillus subgen. Circumdati</taxon>
    </lineage>
</organism>
<dbReference type="Pfam" id="PF04427">
    <property type="entry name" value="Brix"/>
    <property type="match status" value="1"/>
</dbReference>
<gene>
    <name evidence="7" type="ORF">AARAC_001086</name>
</gene>
<dbReference type="EMBL" id="NEXV01000455">
    <property type="protein sequence ID" value="PIG83374.1"/>
    <property type="molecule type" value="Genomic_DNA"/>
</dbReference>
<dbReference type="SUPFAM" id="SSF53613">
    <property type="entry name" value="Ribokinase-like"/>
    <property type="match status" value="1"/>
</dbReference>
<evidence type="ECO:0000256" key="1">
    <source>
        <dbReference type="ARBA" id="ARBA00004604"/>
    </source>
</evidence>
<reference evidence="7 8" key="1">
    <citation type="submission" date="2017-05" db="EMBL/GenBank/DDBJ databases">
        <title>Genome sequence for an aflatoxigenic pathogen of Argentinian peanut, Aspergillus arachidicola.</title>
        <authorList>
            <person name="Moore G."/>
            <person name="Beltz S.B."/>
            <person name="Mack B.M."/>
        </authorList>
    </citation>
    <scope>NUCLEOTIDE SEQUENCE [LARGE SCALE GENOMIC DNA]</scope>
    <source>
        <strain evidence="7 8">CBS 117610</strain>
    </source>
</reference>